<evidence type="ECO:0000313" key="5">
    <source>
        <dbReference type="Proteomes" id="UP000548326"/>
    </source>
</evidence>
<evidence type="ECO:0000313" key="2">
    <source>
        <dbReference type="EMBL" id="MBB6112555.1"/>
    </source>
</evidence>
<dbReference type="RefSeq" id="WP_175614182.1">
    <property type="nucleotide sequence ID" value="NZ_FTMG01000019.1"/>
</dbReference>
<proteinExistence type="predicted"/>
<keyword evidence="1" id="KW-0812">Transmembrane</keyword>
<comment type="caution">
    <text evidence="3">The sequence shown here is derived from an EMBL/GenBank/DDBJ whole genome shotgun (WGS) entry which is preliminary data.</text>
</comment>
<dbReference type="EMBL" id="JACHCA010000008">
    <property type="protein sequence ID" value="MBB6129207.1"/>
    <property type="molecule type" value="Genomic_DNA"/>
</dbReference>
<dbReference type="EMBL" id="JACHCB010000019">
    <property type="protein sequence ID" value="MBB6112555.1"/>
    <property type="molecule type" value="Genomic_DNA"/>
</dbReference>
<accession>A0A1N7FRU0</accession>
<sequence length="58" mass="6407">MNRKVWGIPLILALITIFGLLAALLGTGVWYILSWITLIIPIVTIVWKCGNPTVKSKS</sequence>
<dbReference type="Proteomes" id="UP000548326">
    <property type="component" value="Unassembled WGS sequence"/>
</dbReference>
<keyword evidence="1" id="KW-1133">Transmembrane helix</keyword>
<evidence type="ECO:0000313" key="4">
    <source>
        <dbReference type="Proteomes" id="UP000541583"/>
    </source>
</evidence>
<keyword evidence="1" id="KW-0472">Membrane</keyword>
<feature type="transmembrane region" description="Helical" evidence="1">
    <location>
        <begin position="7"/>
        <end position="26"/>
    </location>
</feature>
<name>A0A1N7FRU0_9SPHI</name>
<dbReference type="Proteomes" id="UP000541583">
    <property type="component" value="Unassembled WGS sequence"/>
</dbReference>
<evidence type="ECO:0000313" key="3">
    <source>
        <dbReference type="EMBL" id="MBB6129207.1"/>
    </source>
</evidence>
<dbReference type="AlphaFoldDB" id="A0A1N7FRU0"/>
<protein>
    <submittedName>
        <fullName evidence="3">Uncharacterized protein</fullName>
    </submittedName>
</protein>
<reference evidence="4 5" key="1">
    <citation type="submission" date="2020-08" db="EMBL/GenBank/DDBJ databases">
        <title>Genomic Encyclopedia of Type Strains, Phase IV (KMG-V): Genome sequencing to study the core and pangenomes of soil and plant-associated prokaryotes.</title>
        <authorList>
            <person name="Whitman W."/>
        </authorList>
    </citation>
    <scope>NUCLEOTIDE SEQUENCE [LARGE SCALE GENOMIC DNA]</scope>
    <source>
        <strain evidence="2 4">ANJLi2</strain>
        <strain evidence="3 5">MP601</strain>
    </source>
</reference>
<dbReference type="STRING" id="354630.SAMN05421821_11991"/>
<gene>
    <name evidence="3" type="ORF">HDF22_003332</name>
    <name evidence="2" type="ORF">HDF23_005330</name>
</gene>
<keyword evidence="4" id="KW-1185">Reference proteome</keyword>
<organism evidence="3 5">
    <name type="scientific">Mucilaginibacter lappiensis</name>
    <dbReference type="NCBI Taxonomy" id="354630"/>
    <lineage>
        <taxon>Bacteria</taxon>
        <taxon>Pseudomonadati</taxon>
        <taxon>Bacteroidota</taxon>
        <taxon>Sphingobacteriia</taxon>
        <taxon>Sphingobacteriales</taxon>
        <taxon>Sphingobacteriaceae</taxon>
        <taxon>Mucilaginibacter</taxon>
    </lineage>
</organism>
<feature type="transmembrane region" description="Helical" evidence="1">
    <location>
        <begin position="32"/>
        <end position="50"/>
    </location>
</feature>
<evidence type="ECO:0000256" key="1">
    <source>
        <dbReference type="SAM" id="Phobius"/>
    </source>
</evidence>